<evidence type="ECO:0000313" key="1">
    <source>
        <dbReference type="EMBL" id="OHA66834.1"/>
    </source>
</evidence>
<comment type="caution">
    <text evidence="1">The sequence shown here is derived from an EMBL/GenBank/DDBJ whole genome shotgun (WGS) entry which is preliminary data.</text>
</comment>
<sequence length="95" mass="11210">MNQEKFAERSEIPEQFPSQEEIKSVFETLLQGQEYTELRVQSDETGVSLYEIEVALEDGEKIEYNYQRATYDFRDPSLPPGARFFCFNSYDQLFC</sequence>
<dbReference type="EMBL" id="MHTV01000021">
    <property type="protein sequence ID" value="OHA66834.1"/>
    <property type="molecule type" value="Genomic_DNA"/>
</dbReference>
<evidence type="ECO:0000313" key="2">
    <source>
        <dbReference type="Proteomes" id="UP000178092"/>
    </source>
</evidence>
<proteinExistence type="predicted"/>
<organism evidence="1 2">
    <name type="scientific">Candidatus Wildermuthbacteria bacterium RIFCSPHIGHO2_02_FULL_45_25</name>
    <dbReference type="NCBI Taxonomy" id="1802450"/>
    <lineage>
        <taxon>Bacteria</taxon>
        <taxon>Candidatus Wildermuthiibacteriota</taxon>
    </lineage>
</organism>
<reference evidence="1 2" key="1">
    <citation type="journal article" date="2016" name="Nat. Commun.">
        <title>Thousands of microbial genomes shed light on interconnected biogeochemical processes in an aquifer system.</title>
        <authorList>
            <person name="Anantharaman K."/>
            <person name="Brown C.T."/>
            <person name="Hug L.A."/>
            <person name="Sharon I."/>
            <person name="Castelle C.J."/>
            <person name="Probst A.J."/>
            <person name="Thomas B.C."/>
            <person name="Singh A."/>
            <person name="Wilkins M.J."/>
            <person name="Karaoz U."/>
            <person name="Brodie E.L."/>
            <person name="Williams K.H."/>
            <person name="Hubbard S.S."/>
            <person name="Banfield J.F."/>
        </authorList>
    </citation>
    <scope>NUCLEOTIDE SEQUENCE [LARGE SCALE GENOMIC DNA]</scope>
</reference>
<protein>
    <submittedName>
        <fullName evidence="1">Uncharacterized protein</fullName>
    </submittedName>
</protein>
<gene>
    <name evidence="1" type="ORF">A3C04_03325</name>
</gene>
<dbReference type="Proteomes" id="UP000178092">
    <property type="component" value="Unassembled WGS sequence"/>
</dbReference>
<name>A0A1G2R1S2_9BACT</name>
<dbReference type="AlphaFoldDB" id="A0A1G2R1S2"/>
<accession>A0A1G2R1S2</accession>